<dbReference type="CDD" id="cd06327">
    <property type="entry name" value="PBP1_SBP-like"/>
    <property type="match status" value="1"/>
</dbReference>
<keyword evidence="6" id="KW-1185">Reference proteome</keyword>
<protein>
    <submittedName>
        <fullName evidence="5">Branched-chain amino acid ABC transporter substrate-binding protein</fullName>
    </submittedName>
</protein>
<dbReference type="PROSITE" id="PS51257">
    <property type="entry name" value="PROKAR_LIPOPROTEIN"/>
    <property type="match status" value="1"/>
</dbReference>
<evidence type="ECO:0000256" key="3">
    <source>
        <dbReference type="SAM" id="SignalP"/>
    </source>
</evidence>
<reference evidence="5 6" key="1">
    <citation type="submission" date="2018-04" db="EMBL/GenBank/DDBJ databases">
        <title>Genome of Nocardioides gansuensis WSJ-1.</title>
        <authorList>
            <person name="Wu S."/>
            <person name="Wang G."/>
        </authorList>
    </citation>
    <scope>NUCLEOTIDE SEQUENCE [LARGE SCALE GENOMIC DNA]</scope>
    <source>
        <strain evidence="5 6">WSJ-1</strain>
    </source>
</reference>
<name>A0A2T8FF27_9ACTN</name>
<dbReference type="Proteomes" id="UP000246018">
    <property type="component" value="Unassembled WGS sequence"/>
</dbReference>
<keyword evidence="2 3" id="KW-0732">Signal</keyword>
<dbReference type="InterPro" id="IPR028082">
    <property type="entry name" value="Peripla_BP_I"/>
</dbReference>
<dbReference type="AlphaFoldDB" id="A0A2T8FF27"/>
<evidence type="ECO:0000313" key="6">
    <source>
        <dbReference type="Proteomes" id="UP000246018"/>
    </source>
</evidence>
<sequence length="414" mass="44306">MKRKAAVSAAVLSAGALLLSACGQGGPGSDGGAISDDKLVLAVLNDQSGVYKDLSGPNSVKAVEMAIADFEEKHGDDAVTSEIEVVSADHQNEPDVANTKAQELYDRELADVILDVPTSSAALAVANQAKTKQKLFINVGAATTELTGEQCNKYTFHWAYDTYMLANGTGAAVTKEGGKNWQIIYPDYAFGQDMENSFTAAVEAAGGTVGGTIPTPFPNDNFATFLTKAAAKNPDVIGTMQAGGDLVNLVKQFNEAGLADKGIELAVGLMFITDIHSLGVEQFAGTSFTDAWYWNMDEESRAWADRFLEETGTRPSFAHAANYSAATQYLEAVQRAGTDDADAVVGELEGLEVDDVFLRNGEIRAEDHRVIHDAYLARVKSPEDVTEDWDYEEIVTTIPAEEAFRPVEESGCSM</sequence>
<gene>
    <name evidence="5" type="ORF">DDE18_01500</name>
</gene>
<accession>A0A2T8FF27</accession>
<evidence type="ECO:0000313" key="5">
    <source>
        <dbReference type="EMBL" id="PVG84328.1"/>
    </source>
</evidence>
<evidence type="ECO:0000256" key="2">
    <source>
        <dbReference type="ARBA" id="ARBA00022729"/>
    </source>
</evidence>
<evidence type="ECO:0000259" key="4">
    <source>
        <dbReference type="Pfam" id="PF13458"/>
    </source>
</evidence>
<dbReference type="InterPro" id="IPR051010">
    <property type="entry name" value="BCAA_transport"/>
</dbReference>
<dbReference type="SUPFAM" id="SSF53822">
    <property type="entry name" value="Periplasmic binding protein-like I"/>
    <property type="match status" value="1"/>
</dbReference>
<feature type="domain" description="Leucine-binding protein" evidence="4">
    <location>
        <begin position="41"/>
        <end position="380"/>
    </location>
</feature>
<dbReference type="OrthoDB" id="3759485at2"/>
<dbReference type="PANTHER" id="PTHR30483:SF6">
    <property type="entry name" value="PERIPLASMIC BINDING PROTEIN OF ABC TRANSPORTER FOR NATURAL AMINO ACIDS"/>
    <property type="match status" value="1"/>
</dbReference>
<comment type="caution">
    <text evidence="5">The sequence shown here is derived from an EMBL/GenBank/DDBJ whole genome shotgun (WGS) entry which is preliminary data.</text>
</comment>
<evidence type="ECO:0000256" key="1">
    <source>
        <dbReference type="ARBA" id="ARBA00010062"/>
    </source>
</evidence>
<dbReference type="Gene3D" id="3.40.50.2300">
    <property type="match status" value="2"/>
</dbReference>
<organism evidence="5 6">
    <name type="scientific">Nocardioides gansuensis</name>
    <dbReference type="NCBI Taxonomy" id="2138300"/>
    <lineage>
        <taxon>Bacteria</taxon>
        <taxon>Bacillati</taxon>
        <taxon>Actinomycetota</taxon>
        <taxon>Actinomycetes</taxon>
        <taxon>Propionibacteriales</taxon>
        <taxon>Nocardioidaceae</taxon>
        <taxon>Nocardioides</taxon>
    </lineage>
</organism>
<dbReference type="PANTHER" id="PTHR30483">
    <property type="entry name" value="LEUCINE-SPECIFIC-BINDING PROTEIN"/>
    <property type="match status" value="1"/>
</dbReference>
<proteinExistence type="inferred from homology"/>
<feature type="chain" id="PRO_5015742879" evidence="3">
    <location>
        <begin position="24"/>
        <end position="414"/>
    </location>
</feature>
<dbReference type="EMBL" id="QDGZ01000001">
    <property type="protein sequence ID" value="PVG84328.1"/>
    <property type="molecule type" value="Genomic_DNA"/>
</dbReference>
<dbReference type="Pfam" id="PF13458">
    <property type="entry name" value="Peripla_BP_6"/>
    <property type="match status" value="1"/>
</dbReference>
<dbReference type="InterPro" id="IPR028081">
    <property type="entry name" value="Leu-bd"/>
</dbReference>
<feature type="signal peptide" evidence="3">
    <location>
        <begin position="1"/>
        <end position="23"/>
    </location>
</feature>
<comment type="similarity">
    <text evidence="1">Belongs to the leucine-binding protein family.</text>
</comment>